<dbReference type="NCBIfam" id="TIGR00758">
    <property type="entry name" value="UDG_fam4"/>
    <property type="match status" value="1"/>
</dbReference>
<dbReference type="EC" id="3.2.2.27" evidence="3"/>
<keyword evidence="8" id="KW-0378">Hydrolase</keyword>
<comment type="catalytic activity">
    <reaction evidence="1">
        <text>Hydrolyzes single-stranded DNA or mismatched double-stranded DNA and polynucleotides, releasing free uracil.</text>
        <dbReference type="EC" id="3.2.2.27"/>
    </reaction>
</comment>
<evidence type="ECO:0000256" key="1">
    <source>
        <dbReference type="ARBA" id="ARBA00001400"/>
    </source>
</evidence>
<organism evidence="13 14">
    <name type="scientific">Devosia limi DSM 17137</name>
    <dbReference type="NCBI Taxonomy" id="1121477"/>
    <lineage>
        <taxon>Bacteria</taxon>
        <taxon>Pseudomonadati</taxon>
        <taxon>Pseudomonadota</taxon>
        <taxon>Alphaproteobacteria</taxon>
        <taxon>Hyphomicrobiales</taxon>
        <taxon>Devosiaceae</taxon>
        <taxon>Devosia</taxon>
    </lineage>
</organism>
<evidence type="ECO:0000256" key="2">
    <source>
        <dbReference type="ARBA" id="ARBA00006521"/>
    </source>
</evidence>
<dbReference type="GO" id="GO:0046872">
    <property type="term" value="F:metal ion binding"/>
    <property type="evidence" value="ECO:0007669"/>
    <property type="project" value="UniProtKB-KW"/>
</dbReference>
<evidence type="ECO:0000259" key="12">
    <source>
        <dbReference type="SMART" id="SM00986"/>
    </source>
</evidence>
<evidence type="ECO:0000256" key="8">
    <source>
        <dbReference type="ARBA" id="ARBA00022801"/>
    </source>
</evidence>
<accession>A0A0F5LNQ6</accession>
<dbReference type="AlphaFoldDB" id="A0A0F5LNQ6"/>
<dbReference type="SUPFAM" id="SSF52141">
    <property type="entry name" value="Uracil-DNA glycosylase-like"/>
    <property type="match status" value="1"/>
</dbReference>
<dbReference type="PANTHER" id="PTHR33693:SF1">
    <property type="entry name" value="TYPE-4 URACIL-DNA GLYCOSYLASE"/>
    <property type="match status" value="1"/>
</dbReference>
<evidence type="ECO:0000313" key="13">
    <source>
        <dbReference type="EMBL" id="KKB83963.1"/>
    </source>
</evidence>
<sequence>MSEDRPLNHAEMVSVLEWYRAAGVDIAVGEEPVDRFAQRPPVRPQQAAAPVKAALPGMAPERPAPPPPPVVFQADPAEARMLAASAQSLGELEATLNAYEGCGLKLRATQLVFADGNPDAEIMLIGEAPGAEEDRQGKPFVGKSGQLLDRMLAAIGLDRTKVYIANTVPWRPPGNRTPSPEEMALCLPFLHRQVELVAPRLIVTLGGPAMQTVFSTTSGILKMRGKWSEVVVGNHGVQAMPTLHPAYLLRAPAAKQQAWRDLLSLRLKMDELGIGG</sequence>
<reference evidence="13 14" key="1">
    <citation type="submission" date="2015-03" db="EMBL/GenBank/DDBJ databases">
        <authorList>
            <person name="Hassan Y.I."/>
            <person name="Lepp D."/>
            <person name="Zhou T."/>
        </authorList>
    </citation>
    <scope>NUCLEOTIDE SEQUENCE [LARGE SCALE GENOMIC DNA]</scope>
    <source>
        <strain evidence="13 14">DSM 17137</strain>
    </source>
</reference>
<keyword evidence="10" id="KW-0411">Iron-sulfur</keyword>
<dbReference type="STRING" id="1121477.SAMN02745223_00440"/>
<dbReference type="SMART" id="SM00987">
    <property type="entry name" value="UreE_C"/>
    <property type="match status" value="1"/>
</dbReference>
<dbReference type="SMART" id="SM00986">
    <property type="entry name" value="UDG"/>
    <property type="match status" value="1"/>
</dbReference>
<name>A0A0F5LNQ6_9HYPH</name>
<dbReference type="PATRIC" id="fig|1121477.3.peg.3704"/>
<dbReference type="InterPro" id="IPR005122">
    <property type="entry name" value="Uracil-DNA_glycosylase-like"/>
</dbReference>
<dbReference type="EMBL" id="LAJF01000086">
    <property type="protein sequence ID" value="KKB83963.1"/>
    <property type="molecule type" value="Genomic_DNA"/>
</dbReference>
<dbReference type="CDD" id="cd10030">
    <property type="entry name" value="UDG-F4_TTUDGA_SPO1dp_like"/>
    <property type="match status" value="1"/>
</dbReference>
<dbReference type="Gene3D" id="3.40.470.10">
    <property type="entry name" value="Uracil-DNA glycosylase-like domain"/>
    <property type="match status" value="1"/>
</dbReference>
<evidence type="ECO:0000256" key="10">
    <source>
        <dbReference type="ARBA" id="ARBA00023014"/>
    </source>
</evidence>
<dbReference type="Proteomes" id="UP000033608">
    <property type="component" value="Unassembled WGS sequence"/>
</dbReference>
<keyword evidence="7" id="KW-0227">DNA damage</keyword>
<protein>
    <recommendedName>
        <fullName evidence="4">Type-4 uracil-DNA glycosylase</fullName>
        <ecNumber evidence="3">3.2.2.27</ecNumber>
    </recommendedName>
</protein>
<dbReference type="InterPro" id="IPR051536">
    <property type="entry name" value="UDG_Type-4/5"/>
</dbReference>
<evidence type="ECO:0000256" key="4">
    <source>
        <dbReference type="ARBA" id="ARBA00019403"/>
    </source>
</evidence>
<dbReference type="OrthoDB" id="5290748at2"/>
<evidence type="ECO:0000256" key="5">
    <source>
        <dbReference type="ARBA" id="ARBA00022485"/>
    </source>
</evidence>
<evidence type="ECO:0000313" key="14">
    <source>
        <dbReference type="Proteomes" id="UP000033608"/>
    </source>
</evidence>
<feature type="domain" description="Uracil-DNA glycosylase-like" evidence="12">
    <location>
        <begin position="113"/>
        <end position="263"/>
    </location>
</feature>
<keyword evidence="11" id="KW-0234">DNA repair</keyword>
<gene>
    <name evidence="13" type="ORF">VW29_12745</name>
</gene>
<evidence type="ECO:0000256" key="6">
    <source>
        <dbReference type="ARBA" id="ARBA00022723"/>
    </source>
</evidence>
<keyword evidence="5" id="KW-0004">4Fe-4S</keyword>
<dbReference type="RefSeq" id="WP_046135649.1">
    <property type="nucleotide sequence ID" value="NZ_FQVC01000001.1"/>
</dbReference>
<evidence type="ECO:0000256" key="7">
    <source>
        <dbReference type="ARBA" id="ARBA00022763"/>
    </source>
</evidence>
<keyword evidence="6" id="KW-0479">Metal-binding</keyword>
<keyword evidence="14" id="KW-1185">Reference proteome</keyword>
<dbReference type="GO" id="GO:0051539">
    <property type="term" value="F:4 iron, 4 sulfur cluster binding"/>
    <property type="evidence" value="ECO:0007669"/>
    <property type="project" value="UniProtKB-KW"/>
</dbReference>
<dbReference type="InterPro" id="IPR036895">
    <property type="entry name" value="Uracil-DNA_glycosylase-like_sf"/>
</dbReference>
<dbReference type="InterPro" id="IPR005273">
    <property type="entry name" value="Ura-DNA_glyco_family4"/>
</dbReference>
<comment type="similarity">
    <text evidence="2">Belongs to the uracil-DNA glycosylase (UDG) superfamily. Type 4 (UDGa) family.</text>
</comment>
<evidence type="ECO:0000256" key="9">
    <source>
        <dbReference type="ARBA" id="ARBA00023004"/>
    </source>
</evidence>
<keyword evidence="9" id="KW-0408">Iron</keyword>
<evidence type="ECO:0000256" key="11">
    <source>
        <dbReference type="ARBA" id="ARBA00023204"/>
    </source>
</evidence>
<comment type="caution">
    <text evidence="13">The sequence shown here is derived from an EMBL/GenBank/DDBJ whole genome shotgun (WGS) entry which is preliminary data.</text>
</comment>
<dbReference type="GO" id="GO:0004844">
    <property type="term" value="F:uracil DNA N-glycosylase activity"/>
    <property type="evidence" value="ECO:0007669"/>
    <property type="project" value="UniProtKB-EC"/>
</dbReference>
<dbReference type="Pfam" id="PF03167">
    <property type="entry name" value="UDG"/>
    <property type="match status" value="1"/>
</dbReference>
<dbReference type="GO" id="GO:0006281">
    <property type="term" value="P:DNA repair"/>
    <property type="evidence" value="ECO:0007669"/>
    <property type="project" value="UniProtKB-KW"/>
</dbReference>
<proteinExistence type="inferred from homology"/>
<dbReference type="PANTHER" id="PTHR33693">
    <property type="entry name" value="TYPE-5 URACIL-DNA GLYCOSYLASE"/>
    <property type="match status" value="1"/>
</dbReference>
<evidence type="ECO:0000256" key="3">
    <source>
        <dbReference type="ARBA" id="ARBA00012030"/>
    </source>
</evidence>